<evidence type="ECO:0000313" key="1">
    <source>
        <dbReference type="EMBL" id="KKQ47571.1"/>
    </source>
</evidence>
<name>A0A0G0L4I1_9BACT</name>
<protein>
    <submittedName>
        <fullName evidence="1">Uncharacterized protein</fullName>
    </submittedName>
</protein>
<sequence>MSLIENKNGKYPLMQNPGVPMVFDAPPTPAKHVLIINDAVKIDPNGFNEKVMLYSDSVQKPSEEDEKQVLAETTFQVHPAGVKIKVI</sequence>
<gene>
    <name evidence="1" type="ORF">US67_C0050G0010</name>
</gene>
<proteinExistence type="predicted"/>
<dbReference type="EMBL" id="LBTW01000050">
    <property type="protein sequence ID" value="KKQ47571.1"/>
    <property type="molecule type" value="Genomic_DNA"/>
</dbReference>
<reference evidence="1 2" key="1">
    <citation type="journal article" date="2015" name="Nature">
        <title>rRNA introns, odd ribosomes, and small enigmatic genomes across a large radiation of phyla.</title>
        <authorList>
            <person name="Brown C.T."/>
            <person name="Hug L.A."/>
            <person name="Thomas B.C."/>
            <person name="Sharon I."/>
            <person name="Castelle C.J."/>
            <person name="Singh A."/>
            <person name="Wilkins M.J."/>
            <person name="Williams K.H."/>
            <person name="Banfield J.F."/>
        </authorList>
    </citation>
    <scope>NUCLEOTIDE SEQUENCE [LARGE SCALE GENOMIC DNA]</scope>
</reference>
<accession>A0A0G0L4I1</accession>
<organism evidence="1 2">
    <name type="scientific">Candidatus Woesebacteria bacterium GW2011_GWD1_38_10</name>
    <dbReference type="NCBI Taxonomy" id="1618592"/>
    <lineage>
        <taxon>Bacteria</taxon>
        <taxon>Candidatus Woeseibacteriota</taxon>
    </lineage>
</organism>
<comment type="caution">
    <text evidence="1">The sequence shown here is derived from an EMBL/GenBank/DDBJ whole genome shotgun (WGS) entry which is preliminary data.</text>
</comment>
<dbReference type="Proteomes" id="UP000034366">
    <property type="component" value="Unassembled WGS sequence"/>
</dbReference>
<dbReference type="AlphaFoldDB" id="A0A0G0L4I1"/>
<evidence type="ECO:0000313" key="2">
    <source>
        <dbReference type="Proteomes" id="UP000034366"/>
    </source>
</evidence>